<evidence type="ECO:0000313" key="2">
    <source>
        <dbReference type="Proteomes" id="UP000224386"/>
    </source>
</evidence>
<sequence>MKFKVFFLTITIQKNKFSESEILHNRQINQAMDHVKERQSHYCSHL</sequence>
<dbReference type="RefSeq" id="WP_098611522.1">
    <property type="nucleotide sequence ID" value="NZ_JBNNUB010000026.1"/>
</dbReference>
<dbReference type="Proteomes" id="UP000224386">
    <property type="component" value="Unassembled WGS sequence"/>
</dbReference>
<protein>
    <submittedName>
        <fullName evidence="1">YrzI family protein</fullName>
    </submittedName>
</protein>
<gene>
    <name evidence="1" type="ORF">COK05_03795</name>
</gene>
<proteinExistence type="predicted"/>
<dbReference type="AlphaFoldDB" id="A0A2C1MH38"/>
<dbReference type="EMBL" id="NVAP01000007">
    <property type="protein sequence ID" value="PFQ51581.1"/>
    <property type="molecule type" value="Genomic_DNA"/>
</dbReference>
<dbReference type="Pfam" id="PF09501">
    <property type="entry name" value="Bac_small_YrzI"/>
    <property type="match status" value="1"/>
</dbReference>
<accession>A0A2C1MH38</accession>
<evidence type="ECO:0000313" key="1">
    <source>
        <dbReference type="EMBL" id="PFQ51581.1"/>
    </source>
</evidence>
<name>A0A2C1MH38_BACCE</name>
<organism evidence="1 2">
    <name type="scientific">Bacillus cereus</name>
    <dbReference type="NCBI Taxonomy" id="1396"/>
    <lineage>
        <taxon>Bacteria</taxon>
        <taxon>Bacillati</taxon>
        <taxon>Bacillota</taxon>
        <taxon>Bacilli</taxon>
        <taxon>Bacillales</taxon>
        <taxon>Bacillaceae</taxon>
        <taxon>Bacillus</taxon>
        <taxon>Bacillus cereus group</taxon>
    </lineage>
</organism>
<dbReference type="NCBIfam" id="TIGR02413">
    <property type="entry name" value="Bac_small_yrzI"/>
    <property type="match status" value="1"/>
</dbReference>
<comment type="caution">
    <text evidence="1">The sequence shown here is derived from an EMBL/GenBank/DDBJ whole genome shotgun (WGS) entry which is preliminary data.</text>
</comment>
<reference evidence="1 2" key="1">
    <citation type="submission" date="2017-09" db="EMBL/GenBank/DDBJ databases">
        <title>Large-scale bioinformatics analysis of Bacillus genomes uncovers conserved roles of natural products in bacterial physiology.</title>
        <authorList>
            <consortium name="Agbiome Team Llc"/>
            <person name="Bleich R.M."/>
            <person name="Grubbs K.J."/>
            <person name="Santa Maria K.C."/>
            <person name="Allen S.E."/>
            <person name="Farag S."/>
            <person name="Shank E.A."/>
            <person name="Bowers A."/>
        </authorList>
    </citation>
    <scope>NUCLEOTIDE SEQUENCE [LARGE SCALE GENOMIC DNA]</scope>
    <source>
        <strain evidence="1 2">AFS070861</strain>
    </source>
</reference>
<dbReference type="InterPro" id="IPR012655">
    <property type="entry name" value="YrzI"/>
</dbReference>